<protein>
    <submittedName>
        <fullName evidence="1">Uncharacterized protein</fullName>
    </submittedName>
</protein>
<dbReference type="STRING" id="454130.A0A0U5GN10"/>
<name>A0A0U5GN10_ASPCI</name>
<organism evidence="1 2">
    <name type="scientific">Aspergillus calidoustus</name>
    <dbReference type="NCBI Taxonomy" id="454130"/>
    <lineage>
        <taxon>Eukaryota</taxon>
        <taxon>Fungi</taxon>
        <taxon>Dikarya</taxon>
        <taxon>Ascomycota</taxon>
        <taxon>Pezizomycotina</taxon>
        <taxon>Eurotiomycetes</taxon>
        <taxon>Eurotiomycetidae</taxon>
        <taxon>Eurotiales</taxon>
        <taxon>Aspergillaceae</taxon>
        <taxon>Aspergillus</taxon>
        <taxon>Aspergillus subgen. Nidulantes</taxon>
    </lineage>
</organism>
<dbReference type="Proteomes" id="UP000054771">
    <property type="component" value="Unassembled WGS sequence"/>
</dbReference>
<evidence type="ECO:0000313" key="2">
    <source>
        <dbReference type="Proteomes" id="UP000054771"/>
    </source>
</evidence>
<gene>
    <name evidence="1" type="ORF">ASPCAL14478</name>
</gene>
<reference evidence="2" key="1">
    <citation type="journal article" date="2016" name="Genome Announc.">
        <title>Draft genome sequences of fungus Aspergillus calidoustus.</title>
        <authorList>
            <person name="Horn F."/>
            <person name="Linde J."/>
            <person name="Mattern D.J."/>
            <person name="Walther G."/>
            <person name="Guthke R."/>
            <person name="Scherlach K."/>
            <person name="Martin K."/>
            <person name="Brakhage A.A."/>
            <person name="Petzke L."/>
            <person name="Valiante V."/>
        </authorList>
    </citation>
    <scope>NUCLEOTIDE SEQUENCE [LARGE SCALE GENOMIC DNA]</scope>
    <source>
        <strain evidence="2">SF006504</strain>
    </source>
</reference>
<evidence type="ECO:0000313" key="1">
    <source>
        <dbReference type="EMBL" id="CEL11375.1"/>
    </source>
</evidence>
<sequence length="141" mass="16125">MLFWNPILIFVPSIMPPMLPHAVFTPEDSLFVGGNFYTSAHLSTTLEALRFQEDYPTISNEDLVDKHYRNLSRILESFHVLGTSDEVKRVWGNCSLFINTKDPANKEAVLEEQEAEARELFTRSLGSFALKAQASFKKERE</sequence>
<accession>A0A0U5GN10</accession>
<dbReference type="OrthoDB" id="4492000at2759"/>
<dbReference type="EMBL" id="CDMC01000025">
    <property type="protein sequence ID" value="CEL11375.1"/>
    <property type="molecule type" value="Genomic_DNA"/>
</dbReference>
<dbReference type="SUPFAM" id="SSF51197">
    <property type="entry name" value="Clavaminate synthase-like"/>
    <property type="match status" value="1"/>
</dbReference>
<keyword evidence="2" id="KW-1185">Reference proteome</keyword>
<proteinExistence type="predicted"/>
<dbReference type="Gene3D" id="2.60.120.650">
    <property type="entry name" value="Cupin"/>
    <property type="match status" value="1"/>
</dbReference>
<dbReference type="AlphaFoldDB" id="A0A0U5GN10"/>